<comment type="function">
    <text evidence="8">Transfers the 4'-phosphopantetheine moiety from coenzyme A to a Ser of acyl-carrier-protein.</text>
</comment>
<dbReference type="EC" id="2.7.8.7" evidence="8"/>
<evidence type="ECO:0000313" key="11">
    <source>
        <dbReference type="Proteomes" id="UP000705867"/>
    </source>
</evidence>
<evidence type="ECO:0000256" key="5">
    <source>
        <dbReference type="ARBA" id="ARBA00022842"/>
    </source>
</evidence>
<keyword evidence="7 8" id="KW-0275">Fatty acid biosynthesis</keyword>
<evidence type="ECO:0000256" key="6">
    <source>
        <dbReference type="ARBA" id="ARBA00023098"/>
    </source>
</evidence>
<dbReference type="NCBIfam" id="TIGR00556">
    <property type="entry name" value="pantethn_trn"/>
    <property type="match status" value="1"/>
</dbReference>
<keyword evidence="6 8" id="KW-0443">Lipid metabolism</keyword>
<evidence type="ECO:0000313" key="10">
    <source>
        <dbReference type="EMBL" id="MBZ0155651.1"/>
    </source>
</evidence>
<dbReference type="Gene3D" id="3.90.470.20">
    <property type="entry name" value="4'-phosphopantetheinyl transferase domain"/>
    <property type="match status" value="1"/>
</dbReference>
<keyword evidence="3 8" id="KW-0479">Metal-binding</keyword>
<dbReference type="SUPFAM" id="SSF56214">
    <property type="entry name" value="4'-phosphopantetheinyl transferase"/>
    <property type="match status" value="1"/>
</dbReference>
<accession>A0A953J3M4</accession>
<comment type="catalytic activity">
    <reaction evidence="8">
        <text>apo-[ACP] + CoA = holo-[ACP] + adenosine 3',5'-bisphosphate + H(+)</text>
        <dbReference type="Rhea" id="RHEA:12068"/>
        <dbReference type="Rhea" id="RHEA-COMP:9685"/>
        <dbReference type="Rhea" id="RHEA-COMP:9690"/>
        <dbReference type="ChEBI" id="CHEBI:15378"/>
        <dbReference type="ChEBI" id="CHEBI:29999"/>
        <dbReference type="ChEBI" id="CHEBI:57287"/>
        <dbReference type="ChEBI" id="CHEBI:58343"/>
        <dbReference type="ChEBI" id="CHEBI:64479"/>
        <dbReference type="EC" id="2.7.8.7"/>
    </reaction>
</comment>
<evidence type="ECO:0000256" key="4">
    <source>
        <dbReference type="ARBA" id="ARBA00022832"/>
    </source>
</evidence>
<dbReference type="InterPro" id="IPR002582">
    <property type="entry name" value="ACPS"/>
</dbReference>
<name>A0A953J3M4_9BACT</name>
<dbReference type="InterPro" id="IPR008278">
    <property type="entry name" value="4-PPantetheinyl_Trfase_dom"/>
</dbReference>
<evidence type="ECO:0000256" key="1">
    <source>
        <dbReference type="ARBA" id="ARBA00022516"/>
    </source>
</evidence>
<dbReference type="InterPro" id="IPR004568">
    <property type="entry name" value="Ppantetheine-prot_Trfase_dom"/>
</dbReference>
<feature type="binding site" evidence="8">
    <location>
        <position position="7"/>
    </location>
    <ligand>
        <name>Mg(2+)</name>
        <dbReference type="ChEBI" id="CHEBI:18420"/>
    </ligand>
</feature>
<keyword evidence="4 8" id="KW-0276">Fatty acid metabolism</keyword>
<evidence type="ECO:0000256" key="2">
    <source>
        <dbReference type="ARBA" id="ARBA00022679"/>
    </source>
</evidence>
<protein>
    <recommendedName>
        <fullName evidence="8">Holo-[acyl-carrier-protein] synthase</fullName>
        <shortName evidence="8">Holo-ACP synthase</shortName>
        <ecNumber evidence="8">2.7.8.7</ecNumber>
    </recommendedName>
    <alternativeName>
        <fullName evidence="8">4'-phosphopantetheinyl transferase AcpS</fullName>
    </alternativeName>
</protein>
<dbReference type="GO" id="GO:0005737">
    <property type="term" value="C:cytoplasm"/>
    <property type="evidence" value="ECO:0007669"/>
    <property type="project" value="UniProtKB-SubCell"/>
</dbReference>
<organism evidence="10 11">
    <name type="scientific">Candidatus Nitrobium versatile</name>
    <dbReference type="NCBI Taxonomy" id="2884831"/>
    <lineage>
        <taxon>Bacteria</taxon>
        <taxon>Pseudomonadati</taxon>
        <taxon>Nitrospirota</taxon>
        <taxon>Nitrospiria</taxon>
        <taxon>Nitrospirales</taxon>
        <taxon>Nitrospiraceae</taxon>
        <taxon>Candidatus Nitrobium</taxon>
    </lineage>
</organism>
<evidence type="ECO:0000256" key="7">
    <source>
        <dbReference type="ARBA" id="ARBA00023160"/>
    </source>
</evidence>
<dbReference type="InterPro" id="IPR037143">
    <property type="entry name" value="4-PPantetheinyl_Trfase_dom_sf"/>
</dbReference>
<dbReference type="EMBL" id="JAIOIV010000040">
    <property type="protein sequence ID" value="MBZ0155651.1"/>
    <property type="molecule type" value="Genomic_DNA"/>
</dbReference>
<comment type="subcellular location">
    <subcellularLocation>
        <location evidence="8">Cytoplasm</location>
    </subcellularLocation>
</comment>
<evidence type="ECO:0000256" key="8">
    <source>
        <dbReference type="HAMAP-Rule" id="MF_00101"/>
    </source>
</evidence>
<proteinExistence type="inferred from homology"/>
<dbReference type="GO" id="GO:0000287">
    <property type="term" value="F:magnesium ion binding"/>
    <property type="evidence" value="ECO:0007669"/>
    <property type="project" value="UniProtKB-UniRule"/>
</dbReference>
<reference evidence="10" key="2">
    <citation type="submission" date="2021-08" db="EMBL/GenBank/DDBJ databases">
        <authorList>
            <person name="Dalcin Martins P."/>
        </authorList>
    </citation>
    <scope>NUCLEOTIDE SEQUENCE</scope>
    <source>
        <strain evidence="10">MAG_39</strain>
    </source>
</reference>
<comment type="cofactor">
    <cofactor evidence="8">
        <name>Mg(2+)</name>
        <dbReference type="ChEBI" id="CHEBI:18420"/>
    </cofactor>
</comment>
<feature type="domain" description="4'-phosphopantetheinyl transferase" evidence="9">
    <location>
        <begin position="3"/>
        <end position="115"/>
    </location>
</feature>
<keyword evidence="2 8" id="KW-0808">Transferase</keyword>
<dbReference type="NCBIfam" id="TIGR00516">
    <property type="entry name" value="acpS"/>
    <property type="match status" value="1"/>
</dbReference>
<dbReference type="Proteomes" id="UP000705867">
    <property type="component" value="Unassembled WGS sequence"/>
</dbReference>
<gene>
    <name evidence="8 10" type="primary">acpS</name>
    <name evidence="10" type="ORF">K8I29_05475</name>
</gene>
<dbReference type="Pfam" id="PF01648">
    <property type="entry name" value="ACPS"/>
    <property type="match status" value="1"/>
</dbReference>
<sequence>MFGIGTDIVEIDRIRQAVERWGDRFLRRVFTEQEIALCYGRKDPFPGLAARFAAKEAMIKASRVSLPYRDIEIVRGGTGSPSIALRGTAPALLGKEECLLIHLSMSHERSHAVATVVLEREGK</sequence>
<evidence type="ECO:0000259" key="9">
    <source>
        <dbReference type="Pfam" id="PF01648"/>
    </source>
</evidence>
<comment type="similarity">
    <text evidence="8">Belongs to the P-Pant transferase superfamily. AcpS family.</text>
</comment>
<reference evidence="10" key="1">
    <citation type="journal article" date="2021" name="bioRxiv">
        <title>Unraveling nitrogen, sulfur and carbon metabolic pathways and microbial community transcriptional responses to substrate deprivation and toxicity stresses in a bioreactor mimicking anoxic brackish coastal sediment conditions.</title>
        <authorList>
            <person name="Martins P.D."/>
            <person name="Echeveste M.J."/>
            <person name="Arshad A."/>
            <person name="Kurth J."/>
            <person name="Ouboter H."/>
            <person name="Jetten M.S.M."/>
            <person name="Welte C.U."/>
        </authorList>
    </citation>
    <scope>NUCLEOTIDE SEQUENCE</scope>
    <source>
        <strain evidence="10">MAG_39</strain>
    </source>
</reference>
<keyword evidence="5 8" id="KW-0460">Magnesium</keyword>
<comment type="caution">
    <text evidence="10">The sequence shown here is derived from an EMBL/GenBank/DDBJ whole genome shotgun (WGS) entry which is preliminary data.</text>
</comment>
<evidence type="ECO:0000256" key="3">
    <source>
        <dbReference type="ARBA" id="ARBA00022723"/>
    </source>
</evidence>
<dbReference type="GO" id="GO:0008897">
    <property type="term" value="F:holo-[acyl-carrier-protein] synthase activity"/>
    <property type="evidence" value="ECO:0007669"/>
    <property type="project" value="UniProtKB-UniRule"/>
</dbReference>
<dbReference type="AlphaFoldDB" id="A0A953J3M4"/>
<keyword evidence="1 8" id="KW-0444">Lipid biosynthesis</keyword>
<feature type="binding site" evidence="8">
    <location>
        <position position="56"/>
    </location>
    <ligand>
        <name>Mg(2+)</name>
        <dbReference type="ChEBI" id="CHEBI:18420"/>
    </ligand>
</feature>
<dbReference type="GO" id="GO:0006633">
    <property type="term" value="P:fatty acid biosynthetic process"/>
    <property type="evidence" value="ECO:0007669"/>
    <property type="project" value="UniProtKB-UniRule"/>
</dbReference>
<dbReference type="HAMAP" id="MF_00101">
    <property type="entry name" value="AcpS"/>
    <property type="match status" value="1"/>
</dbReference>
<keyword evidence="8" id="KW-0963">Cytoplasm</keyword>